<evidence type="ECO:0000313" key="4">
    <source>
        <dbReference type="EnsemblMetazoa" id="ASIC021474-PA"/>
    </source>
</evidence>
<feature type="transmembrane region" description="Helical" evidence="2">
    <location>
        <begin position="20"/>
        <end position="39"/>
    </location>
</feature>
<evidence type="ECO:0000313" key="5">
    <source>
        <dbReference type="Proteomes" id="UP000030765"/>
    </source>
</evidence>
<organism evidence="3">
    <name type="scientific">Anopheles sinensis</name>
    <name type="common">Mosquito</name>
    <dbReference type="NCBI Taxonomy" id="74873"/>
    <lineage>
        <taxon>Eukaryota</taxon>
        <taxon>Metazoa</taxon>
        <taxon>Ecdysozoa</taxon>
        <taxon>Arthropoda</taxon>
        <taxon>Hexapoda</taxon>
        <taxon>Insecta</taxon>
        <taxon>Pterygota</taxon>
        <taxon>Neoptera</taxon>
        <taxon>Endopterygota</taxon>
        <taxon>Diptera</taxon>
        <taxon>Nematocera</taxon>
        <taxon>Culicoidea</taxon>
        <taxon>Culicidae</taxon>
        <taxon>Anophelinae</taxon>
        <taxon>Anopheles</taxon>
    </lineage>
</organism>
<feature type="compositionally biased region" description="Basic residues" evidence="1">
    <location>
        <begin position="45"/>
        <end position="54"/>
    </location>
</feature>
<evidence type="ECO:0000256" key="1">
    <source>
        <dbReference type="SAM" id="MobiDB-lite"/>
    </source>
</evidence>
<dbReference type="EMBL" id="KE525415">
    <property type="protein sequence ID" value="KFB53172.1"/>
    <property type="molecule type" value="Genomic_DNA"/>
</dbReference>
<keyword evidence="2" id="KW-0472">Membrane</keyword>
<feature type="region of interest" description="Disordered" evidence="1">
    <location>
        <begin position="40"/>
        <end position="61"/>
    </location>
</feature>
<name>A0A084WSH8_ANOSI</name>
<dbReference type="VEuPathDB" id="VectorBase:ASIC021474"/>
<gene>
    <name evidence="3" type="ORF">ZHAS_00021474</name>
</gene>
<keyword evidence="2" id="KW-0812">Transmembrane</keyword>
<dbReference type="EnsemblMetazoa" id="ASIC021474-RA">
    <property type="protein sequence ID" value="ASIC021474-PA"/>
    <property type="gene ID" value="ASIC021474"/>
</dbReference>
<evidence type="ECO:0000313" key="3">
    <source>
        <dbReference type="EMBL" id="KFB53172.1"/>
    </source>
</evidence>
<reference evidence="3 5" key="1">
    <citation type="journal article" date="2014" name="BMC Genomics">
        <title>Genome sequence of Anopheles sinensis provides insight into genetics basis of mosquito competence for malaria parasites.</title>
        <authorList>
            <person name="Zhou D."/>
            <person name="Zhang D."/>
            <person name="Ding G."/>
            <person name="Shi L."/>
            <person name="Hou Q."/>
            <person name="Ye Y."/>
            <person name="Xu Y."/>
            <person name="Zhou H."/>
            <person name="Xiong C."/>
            <person name="Li S."/>
            <person name="Yu J."/>
            <person name="Hong S."/>
            <person name="Yu X."/>
            <person name="Zou P."/>
            <person name="Chen C."/>
            <person name="Chang X."/>
            <person name="Wang W."/>
            <person name="Lv Y."/>
            <person name="Sun Y."/>
            <person name="Ma L."/>
            <person name="Shen B."/>
            <person name="Zhu C."/>
        </authorList>
    </citation>
    <scope>NUCLEOTIDE SEQUENCE [LARGE SCALE GENOMIC DNA]</scope>
</reference>
<sequence length="115" mass="12659">MTCPDRCGVGWFRPTGEITTLSPGLGGYLYGSVVSLLAGEETRRSRQKRERKQRTAGGKFAAPIVHNPQYTHLPSCDREPPASSKLHAVDSRSVWELQGEGMGGPYRTTSPWVEN</sequence>
<dbReference type="AlphaFoldDB" id="A0A084WSH8"/>
<protein>
    <submittedName>
        <fullName evidence="3 4">Uncharacterized protein</fullName>
    </submittedName>
</protein>
<reference evidence="4" key="2">
    <citation type="submission" date="2020-05" db="UniProtKB">
        <authorList>
            <consortium name="EnsemblMetazoa"/>
        </authorList>
    </citation>
    <scope>IDENTIFICATION</scope>
</reference>
<dbReference type="EMBL" id="ATLV01026566">
    <property type="status" value="NOT_ANNOTATED_CDS"/>
    <property type="molecule type" value="Genomic_DNA"/>
</dbReference>
<proteinExistence type="predicted"/>
<evidence type="ECO:0000256" key="2">
    <source>
        <dbReference type="SAM" id="Phobius"/>
    </source>
</evidence>
<keyword evidence="5" id="KW-1185">Reference proteome</keyword>
<keyword evidence="2" id="KW-1133">Transmembrane helix</keyword>
<dbReference type="Proteomes" id="UP000030765">
    <property type="component" value="Unassembled WGS sequence"/>
</dbReference>
<accession>A0A084WSH8</accession>